<evidence type="ECO:0000256" key="1">
    <source>
        <dbReference type="SAM" id="Phobius"/>
    </source>
</evidence>
<accession>A0A1H8JTC7</accession>
<feature type="transmembrane region" description="Helical" evidence="1">
    <location>
        <begin position="220"/>
        <end position="245"/>
    </location>
</feature>
<keyword evidence="1" id="KW-0472">Membrane</keyword>
<dbReference type="PIRSF" id="PIRSF026631">
    <property type="entry name" value="UCP026631"/>
    <property type="match status" value="1"/>
</dbReference>
<dbReference type="EMBL" id="FODJ01000002">
    <property type="protein sequence ID" value="SEN83962.1"/>
    <property type="molecule type" value="Genomic_DNA"/>
</dbReference>
<dbReference type="STRING" id="872970.SAMN04488134_10267"/>
<proteinExistence type="predicted"/>
<feature type="domain" description="YdbS-like PH" evidence="2">
    <location>
        <begin position="255"/>
        <end position="324"/>
    </location>
</feature>
<reference evidence="3 4" key="1">
    <citation type="submission" date="2016-10" db="EMBL/GenBank/DDBJ databases">
        <authorList>
            <person name="de Groot N.N."/>
        </authorList>
    </citation>
    <scope>NUCLEOTIDE SEQUENCE [LARGE SCALE GENOMIC DNA]</scope>
    <source>
        <strain evidence="3 4">CGMCC 1.10434</strain>
    </source>
</reference>
<organism evidence="3 4">
    <name type="scientific">Amphibacillus marinus</name>
    <dbReference type="NCBI Taxonomy" id="872970"/>
    <lineage>
        <taxon>Bacteria</taxon>
        <taxon>Bacillati</taxon>
        <taxon>Bacillota</taxon>
        <taxon>Bacilli</taxon>
        <taxon>Bacillales</taxon>
        <taxon>Bacillaceae</taxon>
        <taxon>Amphibacillus</taxon>
    </lineage>
</organism>
<dbReference type="AlphaFoldDB" id="A0A1H8JTC7"/>
<gene>
    <name evidence="3" type="ORF">SAMN04488134_10267</name>
</gene>
<evidence type="ECO:0000313" key="3">
    <source>
        <dbReference type="EMBL" id="SEN83962.1"/>
    </source>
</evidence>
<keyword evidence="4" id="KW-1185">Reference proteome</keyword>
<sequence>MFESKRLHISALFFRLFKILKESLWLFLSAFFVYFNIDGYEQYIFIAIGVFVIISLLYSWLSWWRFTYMVNTDGLLIEKGIFIRQKRSIAKQRIQSINFNQNILHRLLGLTELQIETAGRDMKVDAKLTSLSMTDAQAIRKLLKQFQVNDEDGNSYDYDFALERKLPKYEASYKHLFLFGSTSGGLGVLMSILFIFGLGVEEFIPEQIIDFVSSWLTAQSIITLIILSTFVLLLFWLAGVIGSVIKYGDFTVVRYEDEILITRGLWEKKQLTFPLKRIQGVVVKQNLLRLPLRFATIYLEIAGGEADQKESMRTILFPLIKKKEIAIFLAEILPEYTYMPEQVARISRRYLYLNIGLASLLTLVVGLVVWYLLSLPYLLLLVFLIPSFLYIILEYQVSGCYLNGQQLTLQSWGWLSKETILLKRPRIQAMSAYAGLIQRRLGYANIKASILNNFLGRHYLVRGIKLPEIERVQDWYSYAKKE</sequence>
<dbReference type="InterPro" id="IPR005182">
    <property type="entry name" value="YdbS-like_PH"/>
</dbReference>
<dbReference type="PANTHER" id="PTHR34473">
    <property type="entry name" value="UPF0699 TRANSMEMBRANE PROTEIN YDBS"/>
    <property type="match status" value="1"/>
</dbReference>
<dbReference type="InterPro" id="IPR014529">
    <property type="entry name" value="UCP026631"/>
</dbReference>
<dbReference type="Pfam" id="PF03703">
    <property type="entry name" value="bPH_2"/>
    <property type="match status" value="3"/>
</dbReference>
<feature type="transmembrane region" description="Helical" evidence="1">
    <location>
        <begin position="43"/>
        <end position="61"/>
    </location>
</feature>
<feature type="domain" description="YdbS-like PH" evidence="2">
    <location>
        <begin position="63"/>
        <end position="142"/>
    </location>
</feature>
<evidence type="ECO:0000259" key="2">
    <source>
        <dbReference type="Pfam" id="PF03703"/>
    </source>
</evidence>
<keyword evidence="1" id="KW-0812">Transmembrane</keyword>
<feature type="transmembrane region" description="Helical" evidence="1">
    <location>
        <begin position="176"/>
        <end position="200"/>
    </location>
</feature>
<protein>
    <submittedName>
        <fullName evidence="3">Putative membrane protein</fullName>
    </submittedName>
</protein>
<feature type="domain" description="YdbS-like PH" evidence="2">
    <location>
        <begin position="402"/>
        <end position="476"/>
    </location>
</feature>
<feature type="transmembrane region" description="Helical" evidence="1">
    <location>
        <begin position="377"/>
        <end position="393"/>
    </location>
</feature>
<feature type="transmembrane region" description="Helical" evidence="1">
    <location>
        <begin position="12"/>
        <end position="37"/>
    </location>
</feature>
<keyword evidence="1" id="KW-1133">Transmembrane helix</keyword>
<name>A0A1H8JTC7_9BACI</name>
<dbReference type="Proteomes" id="UP000199300">
    <property type="component" value="Unassembled WGS sequence"/>
</dbReference>
<feature type="transmembrane region" description="Helical" evidence="1">
    <location>
        <begin position="350"/>
        <end position="371"/>
    </location>
</feature>
<dbReference type="PANTHER" id="PTHR34473:SF2">
    <property type="entry name" value="UPF0699 TRANSMEMBRANE PROTEIN YDBT"/>
    <property type="match status" value="1"/>
</dbReference>
<evidence type="ECO:0000313" key="4">
    <source>
        <dbReference type="Proteomes" id="UP000199300"/>
    </source>
</evidence>